<dbReference type="AlphaFoldDB" id="A0A7J8C8M5"/>
<sequence length="124" mass="13253">MSPDSPPSQSPPPTISPLLGHPADCPRGLASLPVETRTSRTSRSFMSQAPAGRREQNVVGGSYRSQGSQSYSRFPALVEASKGQAGQKWGNPHLNSSVCPAGPDRSRLEGRTSEARPLRKPSWS</sequence>
<dbReference type="InParanoid" id="A0A7J8C8M5"/>
<feature type="compositionally biased region" description="Basic and acidic residues" evidence="1">
    <location>
        <begin position="104"/>
        <end position="117"/>
    </location>
</feature>
<name>A0A7J8C8M5_MOLMO</name>
<accession>A0A7J8C8M5</accession>
<keyword evidence="3" id="KW-1185">Reference proteome</keyword>
<feature type="compositionally biased region" description="Pro residues" evidence="1">
    <location>
        <begin position="1"/>
        <end position="15"/>
    </location>
</feature>
<gene>
    <name evidence="2" type="ORF">HJG59_009900</name>
</gene>
<dbReference type="EMBL" id="JACASF010000021">
    <property type="protein sequence ID" value="KAF6407231.1"/>
    <property type="molecule type" value="Genomic_DNA"/>
</dbReference>
<comment type="caution">
    <text evidence="2">The sequence shown here is derived from an EMBL/GenBank/DDBJ whole genome shotgun (WGS) entry which is preliminary data.</text>
</comment>
<dbReference type="Proteomes" id="UP000550707">
    <property type="component" value="Unassembled WGS sequence"/>
</dbReference>
<evidence type="ECO:0000313" key="3">
    <source>
        <dbReference type="Proteomes" id="UP000550707"/>
    </source>
</evidence>
<feature type="region of interest" description="Disordered" evidence="1">
    <location>
        <begin position="1"/>
        <end position="124"/>
    </location>
</feature>
<organism evidence="2 3">
    <name type="scientific">Molossus molossus</name>
    <name type="common">Pallas' mastiff bat</name>
    <name type="synonym">Vespertilio molossus</name>
    <dbReference type="NCBI Taxonomy" id="27622"/>
    <lineage>
        <taxon>Eukaryota</taxon>
        <taxon>Metazoa</taxon>
        <taxon>Chordata</taxon>
        <taxon>Craniata</taxon>
        <taxon>Vertebrata</taxon>
        <taxon>Euteleostomi</taxon>
        <taxon>Mammalia</taxon>
        <taxon>Eutheria</taxon>
        <taxon>Laurasiatheria</taxon>
        <taxon>Chiroptera</taxon>
        <taxon>Yangochiroptera</taxon>
        <taxon>Molossidae</taxon>
        <taxon>Molossus</taxon>
    </lineage>
</organism>
<evidence type="ECO:0000256" key="1">
    <source>
        <dbReference type="SAM" id="MobiDB-lite"/>
    </source>
</evidence>
<feature type="compositionally biased region" description="Low complexity" evidence="1">
    <location>
        <begin position="60"/>
        <end position="73"/>
    </location>
</feature>
<evidence type="ECO:0000313" key="2">
    <source>
        <dbReference type="EMBL" id="KAF6407231.1"/>
    </source>
</evidence>
<reference evidence="2 3" key="1">
    <citation type="journal article" date="2020" name="Nature">
        <title>Six reference-quality genomes reveal evolution of bat adaptations.</title>
        <authorList>
            <person name="Jebb D."/>
            <person name="Huang Z."/>
            <person name="Pippel M."/>
            <person name="Hughes G.M."/>
            <person name="Lavrichenko K."/>
            <person name="Devanna P."/>
            <person name="Winkler S."/>
            <person name="Jermiin L.S."/>
            <person name="Skirmuntt E.C."/>
            <person name="Katzourakis A."/>
            <person name="Burkitt-Gray L."/>
            <person name="Ray D.A."/>
            <person name="Sullivan K.A.M."/>
            <person name="Roscito J.G."/>
            <person name="Kirilenko B.M."/>
            <person name="Davalos L.M."/>
            <person name="Corthals A.P."/>
            <person name="Power M.L."/>
            <person name="Jones G."/>
            <person name="Ransome R.D."/>
            <person name="Dechmann D.K.N."/>
            <person name="Locatelli A.G."/>
            <person name="Puechmaille S.J."/>
            <person name="Fedrigo O."/>
            <person name="Jarvis E.D."/>
            <person name="Hiller M."/>
            <person name="Vernes S.C."/>
            <person name="Myers E.W."/>
            <person name="Teeling E.C."/>
        </authorList>
    </citation>
    <scope>NUCLEOTIDE SEQUENCE [LARGE SCALE GENOMIC DNA]</scope>
    <source>
        <strain evidence="2">MMolMol1</strain>
        <tissue evidence="2">Muscle</tissue>
    </source>
</reference>
<protein>
    <submittedName>
        <fullName evidence="2">Uncharacterized protein</fullName>
    </submittedName>
</protein>
<proteinExistence type="predicted"/>